<reference evidence="4 5" key="1">
    <citation type="submission" date="2019-06" db="EMBL/GenBank/DDBJ databases">
        <title>Whole genome shotgun sequence of Cellulomonas uda NBRC 3747.</title>
        <authorList>
            <person name="Hosoyama A."/>
            <person name="Uohara A."/>
            <person name="Ohji S."/>
            <person name="Ichikawa N."/>
        </authorList>
    </citation>
    <scope>NUCLEOTIDE SEQUENCE [LARGE SCALE GENOMIC DNA]</scope>
    <source>
        <strain evidence="4 5">NBRC 3747</strain>
    </source>
</reference>
<proteinExistence type="predicted"/>
<dbReference type="InterPro" id="IPR017853">
    <property type="entry name" value="GH"/>
</dbReference>
<dbReference type="AlphaFoldDB" id="A0A4Y3KE35"/>
<dbReference type="Proteomes" id="UP000315842">
    <property type="component" value="Unassembled WGS sequence"/>
</dbReference>
<organism evidence="4 5">
    <name type="scientific">Cellulomonas uda</name>
    <dbReference type="NCBI Taxonomy" id="1714"/>
    <lineage>
        <taxon>Bacteria</taxon>
        <taxon>Bacillati</taxon>
        <taxon>Actinomycetota</taxon>
        <taxon>Actinomycetes</taxon>
        <taxon>Micrococcales</taxon>
        <taxon>Cellulomonadaceae</taxon>
        <taxon>Cellulomonas</taxon>
    </lineage>
</organism>
<evidence type="ECO:0000313" key="4">
    <source>
        <dbReference type="EMBL" id="GEA81180.1"/>
    </source>
</evidence>
<dbReference type="CDD" id="cd11338">
    <property type="entry name" value="AmyAc_CMD"/>
    <property type="match status" value="1"/>
</dbReference>
<dbReference type="RefSeq" id="WP_141320191.1">
    <property type="nucleotide sequence ID" value="NZ_BJLP01000023.1"/>
</dbReference>
<name>A0A4Y3KE35_CELUD</name>
<dbReference type="InterPro" id="IPR004185">
    <property type="entry name" value="Glyco_hydro_13_lg-like_dom"/>
</dbReference>
<accession>A0A4Y3KE35</accession>
<evidence type="ECO:0000313" key="5">
    <source>
        <dbReference type="Proteomes" id="UP000315842"/>
    </source>
</evidence>
<dbReference type="PANTHER" id="PTHR10357">
    <property type="entry name" value="ALPHA-AMYLASE FAMILY MEMBER"/>
    <property type="match status" value="1"/>
</dbReference>
<gene>
    <name evidence="4" type="ORF">CUD01_16240</name>
</gene>
<dbReference type="SUPFAM" id="SSF81296">
    <property type="entry name" value="E set domains"/>
    <property type="match status" value="1"/>
</dbReference>
<feature type="domain" description="Glycosyl hydrolase family 13 catalytic" evidence="3">
    <location>
        <begin position="133"/>
        <end position="533"/>
    </location>
</feature>
<dbReference type="SMART" id="SM00642">
    <property type="entry name" value="Aamy"/>
    <property type="match status" value="1"/>
</dbReference>
<dbReference type="Gene3D" id="3.20.20.80">
    <property type="entry name" value="Glycosidases"/>
    <property type="match status" value="1"/>
</dbReference>
<dbReference type="SUPFAM" id="SSF51445">
    <property type="entry name" value="(Trans)glycosidases"/>
    <property type="match status" value="1"/>
</dbReference>
<comment type="caution">
    <text evidence="4">The sequence shown here is derived from an EMBL/GenBank/DDBJ whole genome shotgun (WGS) entry which is preliminary data.</text>
</comment>
<sequence length="618" mass="67437">MSAGLGLGVPHHDGSELYVERATPRLGDVVPVRVRVPASRAERGVHVRVVRDGEPRFVPARLERADARERWYVADVVVHNPVTPYRFLLDEPGGYRWLNGRGLHGRDVTDAADFRLAVHDPAPRWLDDAVVYQVFPDRFARSSGHDGPPRGPLPDWAIPADWAEEPIGSGHGVAQQVYGGDLRGIEQRLDHLQRLGVDTLYLTPVFPARSNHRYDATSFAHVDPLLGGDEALASLSAALHARGMRVVGDLTTNHTGVGHEWFERARADRSSAEASFYYWTDDEPGYVGWLEHASLPKLNYGAPELTERMITGAGSVAERWLRPPFDLDGWRIDVANMTGRYRDDDHAHAVARALRARMAGVNPDAALVAEHFHDAAGDLSVGGWHVNMNYSAFTRPAWTWLVAPGSSLPFMGMPVPVPRGGGADMVATMRDFDATVPWSVTRHQWNLLGSHDTARIRTVTGSRALVEVAAGLLLTYPGTPVIWAGDEGGLTGVNGEHGRVPMPWGRIDGVPGAAGADWDDATFATYRALIALRRSCRALREGGLRWAFVDDDAVGYLRETADERVLVVLARDVWAGARLPLPVRAAENLYGGGVLGTGADEVVVPATEGPSVQVWRLG</sequence>
<dbReference type="PANTHER" id="PTHR10357:SF210">
    <property type="entry name" value="MALTODEXTRIN GLUCOSIDASE"/>
    <property type="match status" value="1"/>
</dbReference>
<evidence type="ECO:0000259" key="3">
    <source>
        <dbReference type="SMART" id="SM00642"/>
    </source>
</evidence>
<dbReference type="Pfam" id="PF00128">
    <property type="entry name" value="Alpha-amylase"/>
    <property type="match status" value="1"/>
</dbReference>
<protein>
    <submittedName>
        <fullName evidence="4">Alpha-glycosidase</fullName>
    </submittedName>
</protein>
<evidence type="ECO:0000256" key="1">
    <source>
        <dbReference type="ARBA" id="ARBA00022801"/>
    </source>
</evidence>
<dbReference type="EMBL" id="BJLP01000023">
    <property type="protein sequence ID" value="GEA81180.1"/>
    <property type="molecule type" value="Genomic_DNA"/>
</dbReference>
<dbReference type="GO" id="GO:0004553">
    <property type="term" value="F:hydrolase activity, hydrolyzing O-glycosyl compounds"/>
    <property type="evidence" value="ECO:0007669"/>
    <property type="project" value="InterPro"/>
</dbReference>
<dbReference type="InterPro" id="IPR014756">
    <property type="entry name" value="Ig_E-set"/>
</dbReference>
<keyword evidence="1" id="KW-0378">Hydrolase</keyword>
<dbReference type="GO" id="GO:0005975">
    <property type="term" value="P:carbohydrate metabolic process"/>
    <property type="evidence" value="ECO:0007669"/>
    <property type="project" value="InterPro"/>
</dbReference>
<evidence type="ECO:0000256" key="2">
    <source>
        <dbReference type="ARBA" id="ARBA00023295"/>
    </source>
</evidence>
<keyword evidence="5" id="KW-1185">Reference proteome</keyword>
<dbReference type="CDD" id="cd02857">
    <property type="entry name" value="E_set_CDase_PDE_N"/>
    <property type="match status" value="1"/>
</dbReference>
<dbReference type="InterPro" id="IPR006047">
    <property type="entry name" value="GH13_cat_dom"/>
</dbReference>
<keyword evidence="2 4" id="KW-0326">Glycosidase</keyword>